<keyword evidence="1" id="KW-0805">Transcription regulation</keyword>
<dbReference type="Proteomes" id="UP000194137">
    <property type="component" value="Chromosome"/>
</dbReference>
<dbReference type="InterPro" id="IPR011711">
    <property type="entry name" value="GntR_C"/>
</dbReference>
<dbReference type="AlphaFoldDB" id="A0A1W6ZS40"/>
<dbReference type="OrthoDB" id="8680240at2"/>
<dbReference type="SUPFAM" id="SSF46785">
    <property type="entry name" value="Winged helix' DNA-binding domain"/>
    <property type="match status" value="1"/>
</dbReference>
<dbReference type="GO" id="GO:0003677">
    <property type="term" value="F:DNA binding"/>
    <property type="evidence" value="ECO:0007669"/>
    <property type="project" value="UniProtKB-KW"/>
</dbReference>
<evidence type="ECO:0000313" key="4">
    <source>
        <dbReference type="EMBL" id="ARQ00217.1"/>
    </source>
</evidence>
<dbReference type="RefSeq" id="WP_086088615.1">
    <property type="nucleotide sequence ID" value="NZ_CP021112.1"/>
</dbReference>
<protein>
    <submittedName>
        <fullName evidence="4">GntR family transcriptional regulator</fullName>
    </submittedName>
</protein>
<dbReference type="InterPro" id="IPR036390">
    <property type="entry name" value="WH_DNA-bd_sf"/>
</dbReference>
<dbReference type="Pfam" id="PF07729">
    <property type="entry name" value="FCD"/>
    <property type="match status" value="1"/>
</dbReference>
<dbReference type="GO" id="GO:0003700">
    <property type="term" value="F:DNA-binding transcription factor activity"/>
    <property type="evidence" value="ECO:0007669"/>
    <property type="project" value="InterPro"/>
</dbReference>
<dbReference type="Gene3D" id="1.10.10.10">
    <property type="entry name" value="Winged helix-like DNA-binding domain superfamily/Winged helix DNA-binding domain"/>
    <property type="match status" value="1"/>
</dbReference>
<dbReference type="SUPFAM" id="SSF48008">
    <property type="entry name" value="GntR ligand-binding domain-like"/>
    <property type="match status" value="1"/>
</dbReference>
<dbReference type="KEGG" id="psin:CAK95_14895"/>
<dbReference type="PANTHER" id="PTHR43537">
    <property type="entry name" value="TRANSCRIPTIONAL REGULATOR, GNTR FAMILY"/>
    <property type="match status" value="1"/>
</dbReference>
<dbReference type="SMART" id="SM00345">
    <property type="entry name" value="HTH_GNTR"/>
    <property type="match status" value="1"/>
</dbReference>
<dbReference type="CDD" id="cd07377">
    <property type="entry name" value="WHTH_GntR"/>
    <property type="match status" value="1"/>
</dbReference>
<dbReference type="InterPro" id="IPR008920">
    <property type="entry name" value="TF_FadR/GntR_C"/>
</dbReference>
<dbReference type="InterPro" id="IPR000524">
    <property type="entry name" value="Tscrpt_reg_HTH_GntR"/>
</dbReference>
<reference evidence="4 5" key="1">
    <citation type="submission" date="2017-05" db="EMBL/GenBank/DDBJ databases">
        <title>Full genome sequence of Pseudorhodoplanes sinuspersici.</title>
        <authorList>
            <person name="Dastgheib S.M.M."/>
            <person name="Shavandi M."/>
            <person name="Tirandaz H."/>
        </authorList>
    </citation>
    <scope>NUCLEOTIDE SEQUENCE [LARGE SCALE GENOMIC DNA]</scope>
    <source>
        <strain evidence="4 5">RIPI110</strain>
    </source>
</reference>
<evidence type="ECO:0000256" key="2">
    <source>
        <dbReference type="ARBA" id="ARBA00023125"/>
    </source>
</evidence>
<dbReference type="InterPro" id="IPR036388">
    <property type="entry name" value="WH-like_DNA-bd_sf"/>
</dbReference>
<keyword evidence="5" id="KW-1185">Reference proteome</keyword>
<name>A0A1W6ZS40_9HYPH</name>
<gene>
    <name evidence="4" type="ORF">CAK95_14895</name>
</gene>
<organism evidence="4 5">
    <name type="scientific">Pseudorhodoplanes sinuspersici</name>
    <dbReference type="NCBI Taxonomy" id="1235591"/>
    <lineage>
        <taxon>Bacteria</taxon>
        <taxon>Pseudomonadati</taxon>
        <taxon>Pseudomonadota</taxon>
        <taxon>Alphaproteobacteria</taxon>
        <taxon>Hyphomicrobiales</taxon>
        <taxon>Pseudorhodoplanes</taxon>
    </lineage>
</organism>
<dbReference type="Gene3D" id="1.20.120.530">
    <property type="entry name" value="GntR ligand-binding domain-like"/>
    <property type="match status" value="1"/>
</dbReference>
<dbReference type="PROSITE" id="PS50949">
    <property type="entry name" value="HTH_GNTR"/>
    <property type="match status" value="1"/>
</dbReference>
<dbReference type="SMART" id="SM00895">
    <property type="entry name" value="FCD"/>
    <property type="match status" value="1"/>
</dbReference>
<keyword evidence="3" id="KW-0804">Transcription</keyword>
<dbReference type="PANTHER" id="PTHR43537:SF20">
    <property type="entry name" value="HTH-TYPE TRANSCRIPTIONAL REPRESSOR GLAR"/>
    <property type="match status" value="1"/>
</dbReference>
<dbReference type="Pfam" id="PF00392">
    <property type="entry name" value="GntR"/>
    <property type="match status" value="1"/>
</dbReference>
<proteinExistence type="predicted"/>
<evidence type="ECO:0000256" key="1">
    <source>
        <dbReference type="ARBA" id="ARBA00023015"/>
    </source>
</evidence>
<evidence type="ECO:0000313" key="5">
    <source>
        <dbReference type="Proteomes" id="UP000194137"/>
    </source>
</evidence>
<dbReference type="STRING" id="1235591.CAK95_14895"/>
<dbReference type="EMBL" id="CP021112">
    <property type="protein sequence ID" value="ARQ00217.1"/>
    <property type="molecule type" value="Genomic_DNA"/>
</dbReference>
<evidence type="ECO:0000256" key="3">
    <source>
        <dbReference type="ARBA" id="ARBA00023163"/>
    </source>
</evidence>
<keyword evidence="2" id="KW-0238">DNA-binding</keyword>
<sequence>MDAESSYSGSEAPLPETLAERSAALLQRDILTGRLLPDSKLVISDLADSYGIGATPIREGLSRLVAQGLVIAIGQKGFRVAQVSREDLADIIRMRSVIESEALRLSMERGGDEWEAGIVASLHRLKRFAARGPEVFRKEIDSFERVHKAFHTALIAACGSRRMLEQHSALYDQTYRYRHRMLEAIPPLDDFCAEHEDLAELAIARDAEKGGDQLCKHFALTLTTLYPDTPAKIPTHKRR</sequence>
<accession>A0A1W6ZS40</accession>